<dbReference type="PROSITE" id="PS51257">
    <property type="entry name" value="PROKAR_LIPOPROTEIN"/>
    <property type="match status" value="1"/>
</dbReference>
<proteinExistence type="predicted"/>
<evidence type="ECO:0008006" key="4">
    <source>
        <dbReference type="Google" id="ProtNLM"/>
    </source>
</evidence>
<feature type="signal peptide" evidence="1">
    <location>
        <begin position="1"/>
        <end position="23"/>
    </location>
</feature>
<dbReference type="Proteomes" id="UP000751614">
    <property type="component" value="Unassembled WGS sequence"/>
</dbReference>
<comment type="caution">
    <text evidence="2">The sequence shown here is derived from an EMBL/GenBank/DDBJ whole genome shotgun (WGS) entry which is preliminary data.</text>
</comment>
<evidence type="ECO:0000313" key="2">
    <source>
        <dbReference type="EMBL" id="TMU56461.1"/>
    </source>
</evidence>
<sequence>MKTIRPFLIALTLILGFSSCSDSEDDPIIIDDNPLSDYVMLTAIVSNTHSVEIYSEAQQAFTVGYNELFLRIKDESSDTYISNADISWKPMMHMTEMMHSCPTSSISVTENASVYKGYAVFQMPGNSEEYWEMEVEFTIDGQSYYVSEHIEVTAPTDGNQRVSVFMGSDETRYVLAMMPLEPEVAVNDIAAMLFKMENMISFPIVENYRVNIDPRMPGMGNHSSPNNEPLVYDAESKSYQGKLSLTMTGYWKINMILKNESSEVIKGEEVTDDNESSSLYFELEF</sequence>
<protein>
    <recommendedName>
        <fullName evidence="4">YtkA-like protein</fullName>
    </recommendedName>
</protein>
<organism evidence="2 3">
    <name type="scientific">Flagellimonas algicola</name>
    <dbReference type="NCBI Taxonomy" id="2583815"/>
    <lineage>
        <taxon>Bacteria</taxon>
        <taxon>Pseudomonadati</taxon>
        <taxon>Bacteroidota</taxon>
        <taxon>Flavobacteriia</taxon>
        <taxon>Flavobacteriales</taxon>
        <taxon>Flavobacteriaceae</taxon>
        <taxon>Flagellimonas</taxon>
    </lineage>
</organism>
<gene>
    <name evidence="2" type="ORF">FGG15_02680</name>
</gene>
<keyword evidence="3" id="KW-1185">Reference proteome</keyword>
<accession>A0ABY2WN96</accession>
<evidence type="ECO:0000256" key="1">
    <source>
        <dbReference type="SAM" id="SignalP"/>
    </source>
</evidence>
<dbReference type="RefSeq" id="WP_138832937.1">
    <property type="nucleotide sequence ID" value="NZ_VCNI01000001.1"/>
</dbReference>
<evidence type="ECO:0000313" key="3">
    <source>
        <dbReference type="Proteomes" id="UP000751614"/>
    </source>
</evidence>
<dbReference type="EMBL" id="VCNI01000001">
    <property type="protein sequence ID" value="TMU56461.1"/>
    <property type="molecule type" value="Genomic_DNA"/>
</dbReference>
<reference evidence="2 3" key="1">
    <citation type="submission" date="2019-05" db="EMBL/GenBank/DDBJ databases">
        <title>Flagellimonas sp. AsT0115, sp. nov., isolated from a marine red algae, Asparagopsis taxiformis.</title>
        <authorList>
            <person name="Kim J."/>
            <person name="Jeong S.E."/>
            <person name="Jeon C.O."/>
        </authorList>
    </citation>
    <scope>NUCLEOTIDE SEQUENCE [LARGE SCALE GENOMIC DNA]</scope>
    <source>
        <strain evidence="2 3">AsT0115</strain>
    </source>
</reference>
<keyword evidence="1" id="KW-0732">Signal</keyword>
<feature type="chain" id="PRO_5047428971" description="YtkA-like protein" evidence="1">
    <location>
        <begin position="24"/>
        <end position="285"/>
    </location>
</feature>
<name>A0ABY2WN96_9FLAO</name>